<dbReference type="InterPro" id="IPR009075">
    <property type="entry name" value="AcylCo_DH/oxidase_C"/>
</dbReference>
<evidence type="ECO:0000313" key="14">
    <source>
        <dbReference type="Proteomes" id="UP000293764"/>
    </source>
</evidence>
<feature type="region of interest" description="Disordered" evidence="8">
    <location>
        <begin position="1"/>
        <end position="29"/>
    </location>
</feature>
<evidence type="ECO:0000256" key="2">
    <source>
        <dbReference type="ARBA" id="ARBA00009347"/>
    </source>
</evidence>
<dbReference type="SUPFAM" id="SSF47203">
    <property type="entry name" value="Acyl-CoA dehydrogenase C-terminal domain-like"/>
    <property type="match status" value="1"/>
</dbReference>
<keyword evidence="3 7" id="KW-0285">Flavoprotein</keyword>
<dbReference type="InterPro" id="IPR049448">
    <property type="entry name" value="ACAD9/ACADV-like_C"/>
</dbReference>
<dbReference type="PANTHER" id="PTHR43884">
    <property type="entry name" value="ACYL-COA DEHYDROGENASE"/>
    <property type="match status" value="1"/>
</dbReference>
<dbReference type="InterPro" id="IPR006091">
    <property type="entry name" value="Acyl-CoA_Oxase/DH_mid-dom"/>
</dbReference>
<evidence type="ECO:0000256" key="6">
    <source>
        <dbReference type="ARBA" id="ARBA00023002"/>
    </source>
</evidence>
<dbReference type="GO" id="GO:0006631">
    <property type="term" value="P:fatty acid metabolic process"/>
    <property type="evidence" value="ECO:0007669"/>
    <property type="project" value="UniProtKB-ARBA"/>
</dbReference>
<keyword evidence="6 7" id="KW-0560">Oxidoreductase</keyword>
<protein>
    <submittedName>
        <fullName evidence="13">Acyl-CoA dehydrogenase</fullName>
    </submittedName>
</protein>
<dbReference type="Gene3D" id="2.40.110.10">
    <property type="entry name" value="Butyryl-CoA Dehydrogenase, subunit A, domain 2"/>
    <property type="match status" value="1"/>
</dbReference>
<accession>A0A4Q5MYP5</accession>
<evidence type="ECO:0000259" key="10">
    <source>
        <dbReference type="Pfam" id="PF02770"/>
    </source>
</evidence>
<dbReference type="FunFam" id="1.20.140.10:FF:000019">
    <property type="entry name" value="Acyl-CoA dehydrogenase"/>
    <property type="match status" value="1"/>
</dbReference>
<dbReference type="Pfam" id="PF02771">
    <property type="entry name" value="Acyl-CoA_dh_N"/>
    <property type="match status" value="1"/>
</dbReference>
<keyword evidence="14" id="KW-1185">Reference proteome</keyword>
<evidence type="ECO:0000256" key="1">
    <source>
        <dbReference type="ARBA" id="ARBA00001974"/>
    </source>
</evidence>
<dbReference type="Gene3D" id="1.10.540.10">
    <property type="entry name" value="Acyl-CoA dehydrogenase/oxidase, N-terminal domain"/>
    <property type="match status" value="1"/>
</dbReference>
<comment type="cofactor">
    <cofactor evidence="1 7">
        <name>FAD</name>
        <dbReference type="ChEBI" id="CHEBI:57692"/>
    </cofactor>
</comment>
<sequence length="660" mass="70544">MTTKDAVPASTGAVSSGTGAVPASTDVSERRAREVAEAARETEWVRPSFAKGLYLGDFDLDLIHPHPQPSPEAAERGDAFLARLTAFCRTLDGRRIEREDRISDEYLAGLTALGVFGMKIPPGYGGLGLSLLYYGRALMVVSSVHPSLGALVSAHQSIGVPEPVRMFGTAAQKREFLPRCAGGAISAFLLTEPDVGSDPARMGATATLSDDGSEYVLDGVKLWTTNGPIAELLVVMAQVPPHAGRPGGISAFVVEADSPGITVENRNAFMGLKGMENGLTHFHDVRVPVANRLGREGQGLKIALTTLNTGRLSIPAICAGGGKWALKIAREWSAERVQWGRPVGEHEAVGKKLAFVAATTFALEAVFELSAALADAGQKDVRIEAALAKLWASEMGYRVADELVQIRGGRGYETADSLAARGERAVAAEQLLRDMRINRIFEGSSEIMRLLIAREAVDAHLAAAGDLASSEAGLRAKAAAAVAASGFYARWLPQLVVGKGTLPGAYGEFGRLAGELRYVERASRTLARRTFYAMSRWQAGLDQKQALLGRIVDIGAELFAMAAVCTRAESLRSRDEVTGEAAYRLAEVFCAQSRARVEALFRELRHSTDGPDRRLATAVLAGEATWLERGVIDASEGTGPWISPPTTGPSPKVSVRRRYR</sequence>
<dbReference type="Proteomes" id="UP000293764">
    <property type="component" value="Unassembled WGS sequence"/>
</dbReference>
<keyword evidence="5" id="KW-0809">Transit peptide</keyword>
<organism evidence="13 14">
    <name type="scientific">Pengzhenrongella frigida</name>
    <dbReference type="NCBI Taxonomy" id="1259133"/>
    <lineage>
        <taxon>Bacteria</taxon>
        <taxon>Bacillati</taxon>
        <taxon>Actinomycetota</taxon>
        <taxon>Actinomycetes</taxon>
        <taxon>Micrococcales</taxon>
        <taxon>Pengzhenrongella</taxon>
    </lineage>
</organism>
<dbReference type="RefSeq" id="WP_130102754.1">
    <property type="nucleotide sequence ID" value="NZ_SDWW01000024.1"/>
</dbReference>
<feature type="region of interest" description="Disordered" evidence="8">
    <location>
        <begin position="637"/>
        <end position="660"/>
    </location>
</feature>
<dbReference type="SUPFAM" id="SSF56645">
    <property type="entry name" value="Acyl-CoA dehydrogenase NM domain-like"/>
    <property type="match status" value="1"/>
</dbReference>
<dbReference type="AlphaFoldDB" id="A0A4Q5MYP5"/>
<proteinExistence type="inferred from homology"/>
<dbReference type="InterPro" id="IPR013786">
    <property type="entry name" value="AcylCoA_DH/ox_N"/>
</dbReference>
<keyword evidence="4 7" id="KW-0274">FAD</keyword>
<reference evidence="13 14" key="1">
    <citation type="submission" date="2019-01" db="EMBL/GenBank/DDBJ databases">
        <title>Novel species of Cellulomonas.</title>
        <authorList>
            <person name="Liu Q."/>
            <person name="Xin Y.-H."/>
        </authorList>
    </citation>
    <scope>NUCLEOTIDE SEQUENCE [LARGE SCALE GENOMIC DNA]</scope>
    <source>
        <strain evidence="13 14">HLT2-17</strain>
    </source>
</reference>
<dbReference type="Pfam" id="PF02770">
    <property type="entry name" value="Acyl-CoA_dh_M"/>
    <property type="match status" value="1"/>
</dbReference>
<feature type="domain" description="ACAD9/ACADV-like C-terminal" evidence="12">
    <location>
        <begin position="536"/>
        <end position="608"/>
    </location>
</feature>
<dbReference type="GO" id="GO:0050660">
    <property type="term" value="F:flavin adenine dinucleotide binding"/>
    <property type="evidence" value="ECO:0007669"/>
    <property type="project" value="InterPro"/>
</dbReference>
<feature type="domain" description="Acyl-CoA dehydrogenase/oxidase N-terminal" evidence="11">
    <location>
        <begin position="94"/>
        <end position="183"/>
    </location>
</feature>
<comment type="caution">
    <text evidence="13">The sequence shown here is derived from an EMBL/GenBank/DDBJ whole genome shotgun (WGS) entry which is preliminary data.</text>
</comment>
<evidence type="ECO:0000256" key="7">
    <source>
        <dbReference type="RuleBase" id="RU362125"/>
    </source>
</evidence>
<dbReference type="Gene3D" id="1.20.140.10">
    <property type="entry name" value="Butyryl-CoA Dehydrogenase, subunit A, domain 3"/>
    <property type="match status" value="2"/>
</dbReference>
<feature type="domain" description="Acyl-CoA dehydrogenase/oxidase C-terminal" evidence="9">
    <location>
        <begin position="297"/>
        <end position="455"/>
    </location>
</feature>
<dbReference type="Pfam" id="PF21343">
    <property type="entry name" value="ACAD9-ACADV_C"/>
    <property type="match status" value="1"/>
</dbReference>
<dbReference type="PANTHER" id="PTHR43884:SF9">
    <property type="entry name" value="COMPLEX I ASSEMBLY FACTOR ACAD9, MITOCHONDRIAL"/>
    <property type="match status" value="1"/>
</dbReference>
<evidence type="ECO:0000313" key="13">
    <source>
        <dbReference type="EMBL" id="RYV50932.1"/>
    </source>
</evidence>
<dbReference type="EMBL" id="SDWW01000024">
    <property type="protein sequence ID" value="RYV50932.1"/>
    <property type="molecule type" value="Genomic_DNA"/>
</dbReference>
<evidence type="ECO:0000259" key="12">
    <source>
        <dbReference type="Pfam" id="PF21343"/>
    </source>
</evidence>
<dbReference type="Pfam" id="PF00441">
    <property type="entry name" value="Acyl-CoA_dh_1"/>
    <property type="match status" value="1"/>
</dbReference>
<dbReference type="InterPro" id="IPR046373">
    <property type="entry name" value="Acyl-CoA_Oxase/DH_mid-dom_sf"/>
</dbReference>
<dbReference type="GO" id="GO:0003995">
    <property type="term" value="F:acyl-CoA dehydrogenase activity"/>
    <property type="evidence" value="ECO:0007669"/>
    <property type="project" value="TreeGrafter"/>
</dbReference>
<dbReference type="OrthoDB" id="8876745at2"/>
<dbReference type="InterPro" id="IPR036250">
    <property type="entry name" value="AcylCo_DH-like_C"/>
</dbReference>
<evidence type="ECO:0000259" key="11">
    <source>
        <dbReference type="Pfam" id="PF02771"/>
    </source>
</evidence>
<comment type="similarity">
    <text evidence="2 7">Belongs to the acyl-CoA dehydrogenase family.</text>
</comment>
<evidence type="ECO:0000259" key="9">
    <source>
        <dbReference type="Pfam" id="PF00441"/>
    </source>
</evidence>
<dbReference type="InterPro" id="IPR009100">
    <property type="entry name" value="AcylCoA_DH/oxidase_NM_dom_sf"/>
</dbReference>
<evidence type="ECO:0000256" key="5">
    <source>
        <dbReference type="ARBA" id="ARBA00022946"/>
    </source>
</evidence>
<evidence type="ECO:0000256" key="3">
    <source>
        <dbReference type="ARBA" id="ARBA00022630"/>
    </source>
</evidence>
<evidence type="ECO:0000256" key="4">
    <source>
        <dbReference type="ARBA" id="ARBA00022827"/>
    </source>
</evidence>
<dbReference type="InterPro" id="IPR037069">
    <property type="entry name" value="AcylCoA_DH/ox_N_sf"/>
</dbReference>
<name>A0A4Q5MYP5_9MICO</name>
<evidence type="ECO:0000256" key="8">
    <source>
        <dbReference type="SAM" id="MobiDB-lite"/>
    </source>
</evidence>
<gene>
    <name evidence="13" type="ORF">EUA98_11145</name>
</gene>
<feature type="domain" description="Acyl-CoA oxidase/dehydrogenase middle" evidence="10">
    <location>
        <begin position="187"/>
        <end position="285"/>
    </location>
</feature>